<accession>A0A1X2IJW6</accession>
<evidence type="ECO:0000313" key="2">
    <source>
        <dbReference type="Proteomes" id="UP000193560"/>
    </source>
</evidence>
<proteinExistence type="predicted"/>
<gene>
    <name evidence="1" type="ORF">BCR42DRAFT_412648</name>
</gene>
<evidence type="ECO:0000313" key="1">
    <source>
        <dbReference type="EMBL" id="ORZ17855.1"/>
    </source>
</evidence>
<comment type="caution">
    <text evidence="1">The sequence shown here is derived from an EMBL/GenBank/DDBJ whole genome shotgun (WGS) entry which is preliminary data.</text>
</comment>
<name>A0A1X2IJW6_9FUNG</name>
<organism evidence="1 2">
    <name type="scientific">Absidia repens</name>
    <dbReference type="NCBI Taxonomy" id="90262"/>
    <lineage>
        <taxon>Eukaryota</taxon>
        <taxon>Fungi</taxon>
        <taxon>Fungi incertae sedis</taxon>
        <taxon>Mucoromycota</taxon>
        <taxon>Mucoromycotina</taxon>
        <taxon>Mucoromycetes</taxon>
        <taxon>Mucorales</taxon>
        <taxon>Cunninghamellaceae</taxon>
        <taxon>Absidia</taxon>
    </lineage>
</organism>
<dbReference type="AlphaFoldDB" id="A0A1X2IJW6"/>
<reference evidence="1 2" key="1">
    <citation type="submission" date="2016-07" db="EMBL/GenBank/DDBJ databases">
        <title>Pervasive Adenine N6-methylation of Active Genes in Fungi.</title>
        <authorList>
            <consortium name="DOE Joint Genome Institute"/>
            <person name="Mondo S.J."/>
            <person name="Dannebaum R.O."/>
            <person name="Kuo R.C."/>
            <person name="Labutti K."/>
            <person name="Haridas S."/>
            <person name="Kuo A."/>
            <person name="Salamov A."/>
            <person name="Ahrendt S.R."/>
            <person name="Lipzen A."/>
            <person name="Sullivan W."/>
            <person name="Andreopoulos W.B."/>
            <person name="Clum A."/>
            <person name="Lindquist E."/>
            <person name="Daum C."/>
            <person name="Ramamoorthy G.K."/>
            <person name="Gryganskyi A."/>
            <person name="Culley D."/>
            <person name="Magnuson J.K."/>
            <person name="James T.Y."/>
            <person name="O'Malley M.A."/>
            <person name="Stajich J.E."/>
            <person name="Spatafora J.W."/>
            <person name="Visel A."/>
            <person name="Grigoriev I.V."/>
        </authorList>
    </citation>
    <scope>NUCLEOTIDE SEQUENCE [LARGE SCALE GENOMIC DNA]</scope>
    <source>
        <strain evidence="1 2">NRRL 1336</strain>
    </source>
</reference>
<protein>
    <submittedName>
        <fullName evidence="1">Uncharacterized protein</fullName>
    </submittedName>
</protein>
<dbReference type="Proteomes" id="UP000193560">
    <property type="component" value="Unassembled WGS sequence"/>
</dbReference>
<dbReference type="EMBL" id="MCGE01000009">
    <property type="protein sequence ID" value="ORZ17855.1"/>
    <property type="molecule type" value="Genomic_DNA"/>
</dbReference>
<sequence length="53" mass="6447">MPFLKFVVVTIFDILNRSYVGQFFEAVKYNLFVLFCFQAWKYSTNNRFLIDDH</sequence>
<keyword evidence="2" id="KW-1185">Reference proteome</keyword>